<evidence type="ECO:0000256" key="1">
    <source>
        <dbReference type="SAM" id="MobiDB-lite"/>
    </source>
</evidence>
<proteinExistence type="predicted"/>
<accession>A0A8J5MQA9</accession>
<keyword evidence="3" id="KW-1185">Reference proteome</keyword>
<feature type="compositionally biased region" description="Low complexity" evidence="1">
    <location>
        <begin position="65"/>
        <end position="79"/>
    </location>
</feature>
<sequence>MVGNVIGGSLYKLGFPGQQYCVNDGLHPSTAYQGLCDKDAVSLPGPCGKGYHHPPASNSISSGGHHPMMTPHQSPHHMMMPHPAPHHPMSAHGPPHDFMDHDDHDLMRPSEFLMKGIQEPFKGLMKILNPWNILNRFTG</sequence>
<dbReference type="AlphaFoldDB" id="A0A8J5MQA9"/>
<evidence type="ECO:0000313" key="2">
    <source>
        <dbReference type="EMBL" id="KAG7159547.1"/>
    </source>
</evidence>
<evidence type="ECO:0000313" key="3">
    <source>
        <dbReference type="Proteomes" id="UP000747542"/>
    </source>
</evidence>
<dbReference type="Proteomes" id="UP000747542">
    <property type="component" value="Unassembled WGS sequence"/>
</dbReference>
<gene>
    <name evidence="2" type="ORF">Hamer_G004189</name>
</gene>
<protein>
    <submittedName>
        <fullName evidence="2">Uncharacterized protein</fullName>
    </submittedName>
</protein>
<reference evidence="2" key="1">
    <citation type="journal article" date="2021" name="Sci. Adv.">
        <title>The American lobster genome reveals insights on longevity, neural, and immune adaptations.</title>
        <authorList>
            <person name="Polinski J.M."/>
            <person name="Zimin A.V."/>
            <person name="Clark K.F."/>
            <person name="Kohn A.B."/>
            <person name="Sadowski N."/>
            <person name="Timp W."/>
            <person name="Ptitsyn A."/>
            <person name="Khanna P."/>
            <person name="Romanova D.Y."/>
            <person name="Williams P."/>
            <person name="Greenwood S.J."/>
            <person name="Moroz L.L."/>
            <person name="Walt D.R."/>
            <person name="Bodnar A.G."/>
        </authorList>
    </citation>
    <scope>NUCLEOTIDE SEQUENCE</scope>
    <source>
        <strain evidence="2">GMGI-L3</strain>
    </source>
</reference>
<name>A0A8J5MQA9_HOMAM</name>
<organism evidence="2 3">
    <name type="scientific">Homarus americanus</name>
    <name type="common">American lobster</name>
    <dbReference type="NCBI Taxonomy" id="6706"/>
    <lineage>
        <taxon>Eukaryota</taxon>
        <taxon>Metazoa</taxon>
        <taxon>Ecdysozoa</taxon>
        <taxon>Arthropoda</taxon>
        <taxon>Crustacea</taxon>
        <taxon>Multicrustacea</taxon>
        <taxon>Malacostraca</taxon>
        <taxon>Eumalacostraca</taxon>
        <taxon>Eucarida</taxon>
        <taxon>Decapoda</taxon>
        <taxon>Pleocyemata</taxon>
        <taxon>Astacidea</taxon>
        <taxon>Nephropoidea</taxon>
        <taxon>Nephropidae</taxon>
        <taxon>Homarus</taxon>
    </lineage>
</organism>
<dbReference type="EMBL" id="JAHLQT010033114">
    <property type="protein sequence ID" value="KAG7159547.1"/>
    <property type="molecule type" value="Genomic_DNA"/>
</dbReference>
<feature type="region of interest" description="Disordered" evidence="1">
    <location>
        <begin position="51"/>
        <end position="79"/>
    </location>
</feature>
<comment type="caution">
    <text evidence="2">The sequence shown here is derived from an EMBL/GenBank/DDBJ whole genome shotgun (WGS) entry which is preliminary data.</text>
</comment>